<dbReference type="InterPro" id="IPR039426">
    <property type="entry name" value="TonB-dep_rcpt-like"/>
</dbReference>
<comment type="caution">
    <text evidence="18">The sequence shown here is derived from an EMBL/GenBank/DDBJ whole genome shotgun (WGS) entry which is preliminary data.</text>
</comment>
<feature type="domain" description="TonB-dependent receptor-like beta-barrel" evidence="16">
    <location>
        <begin position="277"/>
        <end position="753"/>
    </location>
</feature>
<evidence type="ECO:0000256" key="10">
    <source>
        <dbReference type="ARBA" id="ARBA00023077"/>
    </source>
</evidence>
<evidence type="ECO:0000256" key="11">
    <source>
        <dbReference type="ARBA" id="ARBA00023136"/>
    </source>
</evidence>
<evidence type="ECO:0000256" key="9">
    <source>
        <dbReference type="ARBA" id="ARBA00023065"/>
    </source>
</evidence>
<dbReference type="PROSITE" id="PS52016">
    <property type="entry name" value="TONB_DEPENDENT_REC_3"/>
    <property type="match status" value="1"/>
</dbReference>
<keyword evidence="7" id="KW-0732">Signal</keyword>
<reference evidence="19" key="1">
    <citation type="journal article" date="2019" name="Int. J. Syst. Evol. Microbiol.">
        <title>The Global Catalogue of Microorganisms (GCM) 10K type strain sequencing project: providing services to taxonomists for standard genome sequencing and annotation.</title>
        <authorList>
            <consortium name="The Broad Institute Genomics Platform"/>
            <consortium name="The Broad Institute Genome Sequencing Center for Infectious Disease"/>
            <person name="Wu L."/>
            <person name="Ma J."/>
        </authorList>
    </citation>
    <scope>NUCLEOTIDE SEQUENCE [LARGE SCALE GENOMIC DNA]</scope>
    <source>
        <strain evidence="19">CCUG 36916</strain>
    </source>
</reference>
<keyword evidence="3 14" id="KW-0813">Transport</keyword>
<keyword evidence="4 14" id="KW-1134">Transmembrane beta strand</keyword>
<comment type="similarity">
    <text evidence="2 14 15">Belongs to the TonB-dependent receptor family.</text>
</comment>
<keyword evidence="5" id="KW-0410">Iron transport</keyword>
<dbReference type="InterPro" id="IPR036942">
    <property type="entry name" value="Beta-barrel_TonB_sf"/>
</dbReference>
<keyword evidence="12 18" id="KW-0675">Receptor</keyword>
<dbReference type="InterPro" id="IPR000531">
    <property type="entry name" value="Beta-barrel_TonB"/>
</dbReference>
<dbReference type="NCBIfam" id="TIGR01783">
    <property type="entry name" value="TonB-siderophor"/>
    <property type="match status" value="1"/>
</dbReference>
<evidence type="ECO:0000259" key="17">
    <source>
        <dbReference type="Pfam" id="PF07715"/>
    </source>
</evidence>
<keyword evidence="6 14" id="KW-0812">Transmembrane</keyword>
<dbReference type="InterPro" id="IPR037066">
    <property type="entry name" value="Plug_dom_sf"/>
</dbReference>
<evidence type="ECO:0000256" key="13">
    <source>
        <dbReference type="ARBA" id="ARBA00023237"/>
    </source>
</evidence>
<evidence type="ECO:0000256" key="7">
    <source>
        <dbReference type="ARBA" id="ARBA00022729"/>
    </source>
</evidence>
<gene>
    <name evidence="18" type="ORF">ACFQDP_21175</name>
</gene>
<evidence type="ECO:0000259" key="16">
    <source>
        <dbReference type="Pfam" id="PF00593"/>
    </source>
</evidence>
<evidence type="ECO:0000256" key="3">
    <source>
        <dbReference type="ARBA" id="ARBA00022448"/>
    </source>
</evidence>
<keyword evidence="9" id="KW-0406">Ion transport</keyword>
<protein>
    <submittedName>
        <fullName evidence="18">TonB-dependent siderophore receptor</fullName>
    </submittedName>
</protein>
<dbReference type="Gene3D" id="2.40.170.20">
    <property type="entry name" value="TonB-dependent receptor, beta-barrel domain"/>
    <property type="match status" value="1"/>
</dbReference>
<dbReference type="Proteomes" id="UP001596237">
    <property type="component" value="Unassembled WGS sequence"/>
</dbReference>
<keyword evidence="10 15" id="KW-0798">TonB box</keyword>
<evidence type="ECO:0000313" key="19">
    <source>
        <dbReference type="Proteomes" id="UP001596237"/>
    </source>
</evidence>
<organism evidence="18 19">
    <name type="scientific">Methylorubrum zatmanii</name>
    <dbReference type="NCBI Taxonomy" id="29429"/>
    <lineage>
        <taxon>Bacteria</taxon>
        <taxon>Pseudomonadati</taxon>
        <taxon>Pseudomonadota</taxon>
        <taxon>Alphaproteobacteria</taxon>
        <taxon>Hyphomicrobiales</taxon>
        <taxon>Methylobacteriaceae</taxon>
        <taxon>Methylorubrum</taxon>
    </lineage>
</organism>
<evidence type="ECO:0000256" key="4">
    <source>
        <dbReference type="ARBA" id="ARBA00022452"/>
    </source>
</evidence>
<dbReference type="RefSeq" id="WP_192283864.1">
    <property type="nucleotide sequence ID" value="NZ_JBHSTT010000085.1"/>
</dbReference>
<evidence type="ECO:0000256" key="14">
    <source>
        <dbReference type="PROSITE-ProRule" id="PRU01360"/>
    </source>
</evidence>
<keyword evidence="13 14" id="KW-0998">Cell outer membrane</keyword>
<dbReference type="Gene3D" id="2.170.130.10">
    <property type="entry name" value="TonB-dependent receptor, plug domain"/>
    <property type="match status" value="1"/>
</dbReference>
<proteinExistence type="inferred from homology"/>
<name>A0ABW1WTL3_9HYPH</name>
<accession>A0ABW1WTL3</accession>
<feature type="domain" description="TonB-dependent receptor plug" evidence="17">
    <location>
        <begin position="98"/>
        <end position="198"/>
    </location>
</feature>
<dbReference type="InterPro" id="IPR010105">
    <property type="entry name" value="TonB_sidphr_rcpt"/>
</dbReference>
<dbReference type="SUPFAM" id="SSF56935">
    <property type="entry name" value="Porins"/>
    <property type="match status" value="1"/>
</dbReference>
<keyword evidence="11 14" id="KW-0472">Membrane</keyword>
<comment type="subcellular location">
    <subcellularLocation>
        <location evidence="1 14">Cell outer membrane</location>
        <topology evidence="1 14">Multi-pass membrane protein</topology>
    </subcellularLocation>
</comment>
<dbReference type="Pfam" id="PF00593">
    <property type="entry name" value="TonB_dep_Rec_b-barrel"/>
    <property type="match status" value="1"/>
</dbReference>
<sequence>MFEHRAVLLRPSQRTGWALHLLASTILSGAMLGGSAQPGRAQVASEAAVELSELSVTGERRGPTLGGALYGPGGASGPVPGYVASRSTVATKTDTPILETAQSISVVGREQIEDQNALTVNQALRYTPGASVEQRGSSGSTRLEQFFIRGFAAPTFLDGLRLPGSRDAYPSVDPYNLERIDIIKGPASVLYGQAGPGGLVNLVSKLPQFVAHREVFIQGGGFDEVRGGVDIGGPAGDGTGGLADQFAYRVVASGRVGDGPVNFTHIERAFIAPSVTWRPDADTSLTVLARYQRDPFSGYYGAIPAKGSVFPSNFGIPGGRLGYLPTSFYDGDRSYERSDRTIGSIGYIFDHRFDDSVRFHSSTRYLHSEGDYRSVYTAFQGNAPSWAGRFLSRGYGGTRVAIDAYTTDNNLEFRFATGIFDHTLLFGIDHQTIRTTTFGTGFPSAPQLDLLNPNNNQGLTPLPFTSFQDIAASQTGAYVQDQIRFDNLILTLGGRFDRARQEGPTYSLPTGRLTTLQDARSEAFTYRASLLYRSELGVSPYVSYSEAFEPIVSGAIYDGDPNGLGRLPDPQTSRQYEAGVKYQPPGTDILLSAAAFDIKQQNRLQPDPVNGNRFSIQNGEVGVQGVEFEARANLAEGLRIVGGFSLLDARVTRDTTTTLNELTGRQVPLLGKTPVQIPDATASVFVDYRVLEGPLRGVGVGGGVRWISAQWGDPANTFRVPEAYLLDAVASYDFGQFDPAYAGLDLQLNIQNLLDERYVTSCFNYSACYYGLPRTVFATLRYRW</sequence>
<evidence type="ECO:0000256" key="2">
    <source>
        <dbReference type="ARBA" id="ARBA00009810"/>
    </source>
</evidence>
<evidence type="ECO:0000256" key="6">
    <source>
        <dbReference type="ARBA" id="ARBA00022692"/>
    </source>
</evidence>
<dbReference type="EMBL" id="JBHSTT010000085">
    <property type="protein sequence ID" value="MFC6391823.1"/>
    <property type="molecule type" value="Genomic_DNA"/>
</dbReference>
<evidence type="ECO:0000313" key="18">
    <source>
        <dbReference type="EMBL" id="MFC6391823.1"/>
    </source>
</evidence>
<dbReference type="Pfam" id="PF07715">
    <property type="entry name" value="Plug"/>
    <property type="match status" value="1"/>
</dbReference>
<dbReference type="PANTHER" id="PTHR32552:SF68">
    <property type="entry name" value="FERRICHROME OUTER MEMBRANE TRANSPORTER_PHAGE RECEPTOR"/>
    <property type="match status" value="1"/>
</dbReference>
<evidence type="ECO:0000256" key="8">
    <source>
        <dbReference type="ARBA" id="ARBA00023004"/>
    </source>
</evidence>
<evidence type="ECO:0000256" key="12">
    <source>
        <dbReference type="ARBA" id="ARBA00023170"/>
    </source>
</evidence>
<evidence type="ECO:0000256" key="5">
    <source>
        <dbReference type="ARBA" id="ARBA00022496"/>
    </source>
</evidence>
<keyword evidence="8" id="KW-0408">Iron</keyword>
<evidence type="ECO:0000256" key="15">
    <source>
        <dbReference type="RuleBase" id="RU003357"/>
    </source>
</evidence>
<evidence type="ECO:0000256" key="1">
    <source>
        <dbReference type="ARBA" id="ARBA00004571"/>
    </source>
</evidence>
<dbReference type="InterPro" id="IPR012910">
    <property type="entry name" value="Plug_dom"/>
</dbReference>
<keyword evidence="19" id="KW-1185">Reference proteome</keyword>
<dbReference type="PANTHER" id="PTHR32552">
    <property type="entry name" value="FERRICHROME IRON RECEPTOR-RELATED"/>
    <property type="match status" value="1"/>
</dbReference>
<dbReference type="CDD" id="cd01347">
    <property type="entry name" value="ligand_gated_channel"/>
    <property type="match status" value="1"/>
</dbReference>